<proteinExistence type="predicted"/>
<dbReference type="OrthoDB" id="5298497at2"/>
<evidence type="ECO:0000256" key="1">
    <source>
        <dbReference type="SAM" id="MobiDB-lite"/>
    </source>
</evidence>
<dbReference type="PANTHER" id="PTHR34351:SF1">
    <property type="entry name" value="SLR1927 PROTEIN"/>
    <property type="match status" value="1"/>
</dbReference>
<name>A0A0U3N2J0_9BURK</name>
<dbReference type="PANTHER" id="PTHR34351">
    <property type="entry name" value="SLR1927 PROTEIN-RELATED"/>
    <property type="match status" value="1"/>
</dbReference>
<sequence>MLQRLKLGLTRDAGGAPRTRWRWPWQDRWDRWWEARHPRSDTTSLTQRNLYILPSRPGVAFCATLLLLLLASINDQLSLGYLLTFLLAGAGLASMHSTHNNLRGLKLDLKQPAAAYAGQPLLLDVRLHNTGKARWGVGMRLPEGRFSDIAFTDVPAQGHAQLHLQVSFPTRGRHLLPVLRIESRFPLGLFGAWSLWRPAAVAWVYPAPEIDAPQAGQSEEALPQGQGQPGLGEDPGLRPYRHGDSPRQILWKKSAMALAQPQPPSGGINSGAAPLLVRERLGSRASEQWLDLEQTRGLPFEARLSRLAAWIQRAEEAGLPYGLRLGSLTLDPDLGPDHFRVCMEALTLQKDRS</sequence>
<gene>
    <name evidence="2" type="ORF">RD2015_1967</name>
</gene>
<keyword evidence="3" id="KW-1185">Reference proteome</keyword>
<feature type="compositionally biased region" description="Low complexity" evidence="1">
    <location>
        <begin position="219"/>
        <end position="234"/>
    </location>
</feature>
<dbReference type="Proteomes" id="UP000060699">
    <property type="component" value="Chromosome"/>
</dbReference>
<accession>A0A0U3N2J0</accession>
<organism evidence="2 3">
    <name type="scientific">Roseateles depolymerans</name>
    <dbReference type="NCBI Taxonomy" id="76731"/>
    <lineage>
        <taxon>Bacteria</taxon>
        <taxon>Pseudomonadati</taxon>
        <taxon>Pseudomonadota</taxon>
        <taxon>Betaproteobacteria</taxon>
        <taxon>Burkholderiales</taxon>
        <taxon>Sphaerotilaceae</taxon>
        <taxon>Roseateles</taxon>
    </lineage>
</organism>
<dbReference type="EMBL" id="CP013729">
    <property type="protein sequence ID" value="ALV06443.1"/>
    <property type="molecule type" value="Genomic_DNA"/>
</dbReference>
<dbReference type="PATRIC" id="fig|76731.3.peg.2016"/>
<dbReference type="RefSeq" id="WP_083526025.1">
    <property type="nucleotide sequence ID" value="NZ_CP013729.1"/>
</dbReference>
<reference evidence="2 3" key="1">
    <citation type="submission" date="2015-12" db="EMBL/GenBank/DDBJ databases">
        <title>Complete genome of Roseateles depolymerans KCTC 42856.</title>
        <authorList>
            <person name="Kim K.M."/>
        </authorList>
    </citation>
    <scope>NUCLEOTIDE SEQUENCE [LARGE SCALE GENOMIC DNA]</scope>
    <source>
        <strain evidence="2 3">KCTC 42856</strain>
    </source>
</reference>
<evidence type="ECO:0000313" key="2">
    <source>
        <dbReference type="EMBL" id="ALV06443.1"/>
    </source>
</evidence>
<feature type="region of interest" description="Disordered" evidence="1">
    <location>
        <begin position="216"/>
        <end position="243"/>
    </location>
</feature>
<dbReference type="STRING" id="76731.RD2015_1967"/>
<dbReference type="KEGG" id="rdp:RD2015_1967"/>
<dbReference type="AlphaFoldDB" id="A0A0U3N2J0"/>
<protein>
    <submittedName>
        <fullName evidence="2">Uncharacterized protein</fullName>
    </submittedName>
</protein>
<evidence type="ECO:0000313" key="3">
    <source>
        <dbReference type="Proteomes" id="UP000060699"/>
    </source>
</evidence>